<sequence>MAFKLGSDGYVGFNHYSPNGASHPGTLHSHGLIQEVYLTSHEAFLFYLMNILRPMRRALCLSAPLMVFTSLIYRPSAKPWVSSFCLKAFIFCFGDLCLSRWSFESIYGLWSVAYASSFFLGNLSAQLQELTTLLFFFAAFVIIGGGLMPPPSSRSGG</sequence>
<gene>
    <name evidence="2" type="ORF">O6P43_013825</name>
</gene>
<comment type="caution">
    <text evidence="2">The sequence shown here is derived from an EMBL/GenBank/DDBJ whole genome shotgun (WGS) entry which is preliminary data.</text>
</comment>
<evidence type="ECO:0000313" key="2">
    <source>
        <dbReference type="EMBL" id="KAJ7963944.1"/>
    </source>
</evidence>
<accession>A0AAD7PR17</accession>
<keyword evidence="1" id="KW-0472">Membrane</keyword>
<protein>
    <submittedName>
        <fullName evidence="2">Uncharacterized protein</fullName>
    </submittedName>
</protein>
<keyword evidence="1" id="KW-1133">Transmembrane helix</keyword>
<dbReference type="EMBL" id="JARAOO010000006">
    <property type="protein sequence ID" value="KAJ7963944.1"/>
    <property type="molecule type" value="Genomic_DNA"/>
</dbReference>
<proteinExistence type="predicted"/>
<keyword evidence="1" id="KW-0812">Transmembrane</keyword>
<organism evidence="2 3">
    <name type="scientific">Quillaja saponaria</name>
    <name type="common">Soap bark tree</name>
    <dbReference type="NCBI Taxonomy" id="32244"/>
    <lineage>
        <taxon>Eukaryota</taxon>
        <taxon>Viridiplantae</taxon>
        <taxon>Streptophyta</taxon>
        <taxon>Embryophyta</taxon>
        <taxon>Tracheophyta</taxon>
        <taxon>Spermatophyta</taxon>
        <taxon>Magnoliopsida</taxon>
        <taxon>eudicotyledons</taxon>
        <taxon>Gunneridae</taxon>
        <taxon>Pentapetalae</taxon>
        <taxon>rosids</taxon>
        <taxon>fabids</taxon>
        <taxon>Fabales</taxon>
        <taxon>Quillajaceae</taxon>
        <taxon>Quillaja</taxon>
    </lineage>
</organism>
<evidence type="ECO:0000313" key="3">
    <source>
        <dbReference type="Proteomes" id="UP001163823"/>
    </source>
</evidence>
<keyword evidence="3" id="KW-1185">Reference proteome</keyword>
<feature type="transmembrane region" description="Helical" evidence="1">
    <location>
        <begin position="130"/>
        <end position="148"/>
    </location>
</feature>
<dbReference type="AlphaFoldDB" id="A0AAD7PR17"/>
<feature type="transmembrane region" description="Helical" evidence="1">
    <location>
        <begin position="58"/>
        <end position="74"/>
    </location>
</feature>
<evidence type="ECO:0000256" key="1">
    <source>
        <dbReference type="SAM" id="Phobius"/>
    </source>
</evidence>
<name>A0AAD7PR17_QUISA</name>
<dbReference type="KEGG" id="qsa:O6P43_013825"/>
<dbReference type="Proteomes" id="UP001163823">
    <property type="component" value="Chromosome 6"/>
</dbReference>
<feature type="transmembrane region" description="Helical" evidence="1">
    <location>
        <begin position="105"/>
        <end position="124"/>
    </location>
</feature>
<reference evidence="2" key="1">
    <citation type="journal article" date="2023" name="Science">
        <title>Elucidation of the pathway for biosynthesis of saponin adjuvants from the soapbark tree.</title>
        <authorList>
            <person name="Reed J."/>
            <person name="Orme A."/>
            <person name="El-Demerdash A."/>
            <person name="Owen C."/>
            <person name="Martin L.B.B."/>
            <person name="Misra R.C."/>
            <person name="Kikuchi S."/>
            <person name="Rejzek M."/>
            <person name="Martin A.C."/>
            <person name="Harkess A."/>
            <person name="Leebens-Mack J."/>
            <person name="Louveau T."/>
            <person name="Stephenson M.J."/>
            <person name="Osbourn A."/>
        </authorList>
    </citation>
    <scope>NUCLEOTIDE SEQUENCE</scope>
    <source>
        <strain evidence="2">S10</strain>
    </source>
</reference>